<accession>A0A2G6MQA4</accession>
<evidence type="ECO:0000313" key="2">
    <source>
        <dbReference type="EMBL" id="PIE62264.1"/>
    </source>
</evidence>
<dbReference type="InterPro" id="IPR027396">
    <property type="entry name" value="DsrEFH-like"/>
</dbReference>
<proteinExistence type="predicted"/>
<dbReference type="Pfam" id="PF13686">
    <property type="entry name" value="DrsE_2"/>
    <property type="match status" value="1"/>
</dbReference>
<keyword evidence="1" id="KW-1133">Transmembrane helix</keyword>
<evidence type="ECO:0000313" key="3">
    <source>
        <dbReference type="Proteomes" id="UP000231203"/>
    </source>
</evidence>
<dbReference type="Gene3D" id="3.40.1260.10">
    <property type="entry name" value="DsrEFH-like"/>
    <property type="match status" value="1"/>
</dbReference>
<dbReference type="EMBL" id="PDTI01000052">
    <property type="protein sequence ID" value="PIE62264.1"/>
    <property type="molecule type" value="Genomic_DNA"/>
</dbReference>
<sequence>MDIEKRIEELEKQMSQLQDTFVKFEKNADANKLAMVVFSGDLDKALAAFIIATGAVAMGMDVVMFFTFWATPLLRNPQGKSSGSKDMFGKMFEAMLPTGASKASLSQMNMGGVGTAMMKHLMKKKNVASLDEMIALAAELEVKIYICEMSMGLMGFSRSEMIDYPDLGFAGVAKFLEEAGTSKAQFFI</sequence>
<dbReference type="SUPFAM" id="SSF75169">
    <property type="entry name" value="DsrEFH-like"/>
    <property type="match status" value="1"/>
</dbReference>
<dbReference type="PANTHER" id="PTHR34655:SF2">
    <property type="entry name" value="PEROXIREDOXIN FAMILY PROTEIN"/>
    <property type="match status" value="1"/>
</dbReference>
<dbReference type="AlphaFoldDB" id="A0A2G6MQA4"/>
<keyword evidence="1" id="KW-0812">Transmembrane</keyword>
<feature type="transmembrane region" description="Helical" evidence="1">
    <location>
        <begin position="45"/>
        <end position="70"/>
    </location>
</feature>
<dbReference type="PANTHER" id="PTHR34655">
    <property type="entry name" value="CONSERVED WITHIN P. AEROPHILUM"/>
    <property type="match status" value="1"/>
</dbReference>
<reference evidence="2 3" key="1">
    <citation type="submission" date="2017-10" db="EMBL/GenBank/DDBJ databases">
        <title>Novel microbial diversity and functional potential in the marine mammal oral microbiome.</title>
        <authorList>
            <person name="Dudek N.K."/>
            <person name="Sun C.L."/>
            <person name="Burstein D."/>
            <person name="Kantor R.S."/>
            <person name="Aliaga Goltsman D.S."/>
            <person name="Bik E.M."/>
            <person name="Thomas B.C."/>
            <person name="Banfield J.F."/>
            <person name="Relman D.A."/>
        </authorList>
    </citation>
    <scope>NUCLEOTIDE SEQUENCE [LARGE SCALE GENOMIC DNA]</scope>
    <source>
        <strain evidence="2">DOLJORAL78_47_202</strain>
    </source>
</reference>
<name>A0A2G6MQA4_9BACT</name>
<dbReference type="InterPro" id="IPR032836">
    <property type="entry name" value="DsrE2-like"/>
</dbReference>
<dbReference type="Proteomes" id="UP000231203">
    <property type="component" value="Unassembled WGS sequence"/>
</dbReference>
<organism evidence="2 3">
    <name type="scientific">Desulfobacter postgatei</name>
    <dbReference type="NCBI Taxonomy" id="2293"/>
    <lineage>
        <taxon>Bacteria</taxon>
        <taxon>Pseudomonadati</taxon>
        <taxon>Thermodesulfobacteriota</taxon>
        <taxon>Desulfobacteria</taxon>
        <taxon>Desulfobacterales</taxon>
        <taxon>Desulfobacteraceae</taxon>
        <taxon>Desulfobacter</taxon>
    </lineage>
</organism>
<evidence type="ECO:0000256" key="1">
    <source>
        <dbReference type="SAM" id="Phobius"/>
    </source>
</evidence>
<protein>
    <submittedName>
        <fullName evidence="2">NADH dehydrogenase FAD-containing subunit</fullName>
    </submittedName>
</protein>
<comment type="caution">
    <text evidence="2">The sequence shown here is derived from an EMBL/GenBank/DDBJ whole genome shotgun (WGS) entry which is preliminary data.</text>
</comment>
<gene>
    <name evidence="2" type="ORF">CSA25_05870</name>
</gene>
<keyword evidence="1" id="KW-0472">Membrane</keyword>